<dbReference type="GO" id="GO:0016747">
    <property type="term" value="F:acyltransferase activity, transferring groups other than amino-acyl groups"/>
    <property type="evidence" value="ECO:0007669"/>
    <property type="project" value="InterPro"/>
</dbReference>
<evidence type="ECO:0000259" key="1">
    <source>
        <dbReference type="PROSITE" id="PS51186"/>
    </source>
</evidence>
<proteinExistence type="predicted"/>
<organism evidence="2 3">
    <name type="scientific">Proteobacteria bacterium 228</name>
    <dbReference type="NCBI Taxonomy" id="2083153"/>
    <lineage>
        <taxon>Bacteria</taxon>
        <taxon>Pseudomonadati</taxon>
        <taxon>Pseudomonadota</taxon>
    </lineage>
</organism>
<dbReference type="InterPro" id="IPR016181">
    <property type="entry name" value="Acyl_CoA_acyltransferase"/>
</dbReference>
<dbReference type="Pfam" id="PF00583">
    <property type="entry name" value="Acetyltransf_1"/>
    <property type="match status" value="1"/>
</dbReference>
<dbReference type="InterPro" id="IPR000182">
    <property type="entry name" value="GNAT_dom"/>
</dbReference>
<dbReference type="InterPro" id="IPR024035">
    <property type="entry name" value="MSMEG_0567_GNAT"/>
</dbReference>
<name>A0A2S5KGN7_9PROT</name>
<protein>
    <submittedName>
        <fullName evidence="2">Histone acetyltransferase</fullName>
    </submittedName>
</protein>
<dbReference type="PROSITE" id="PS51186">
    <property type="entry name" value="GNAT"/>
    <property type="match status" value="1"/>
</dbReference>
<dbReference type="SUPFAM" id="SSF55729">
    <property type="entry name" value="Acyl-CoA N-acyltransferases (Nat)"/>
    <property type="match status" value="1"/>
</dbReference>
<feature type="domain" description="N-acetyltransferase" evidence="1">
    <location>
        <begin position="24"/>
        <end position="180"/>
    </location>
</feature>
<dbReference type="EMBL" id="PRLP01000169">
    <property type="protein sequence ID" value="PPC73942.1"/>
    <property type="molecule type" value="Genomic_DNA"/>
</dbReference>
<gene>
    <name evidence="2" type="ORF">C4K68_27855</name>
</gene>
<dbReference type="AlphaFoldDB" id="A0A2S5KGN7"/>
<dbReference type="CDD" id="cd04301">
    <property type="entry name" value="NAT_SF"/>
    <property type="match status" value="1"/>
</dbReference>
<evidence type="ECO:0000313" key="3">
    <source>
        <dbReference type="Proteomes" id="UP000238196"/>
    </source>
</evidence>
<dbReference type="OrthoDB" id="9796171at2"/>
<reference evidence="2 3" key="1">
    <citation type="submission" date="2018-02" db="EMBL/GenBank/DDBJ databases">
        <title>novel marine gammaproteobacteria from coastal saline agro ecosystem.</title>
        <authorList>
            <person name="Krishnan R."/>
            <person name="Ramesh Kumar N."/>
        </authorList>
    </citation>
    <scope>NUCLEOTIDE SEQUENCE [LARGE SCALE GENOMIC DNA]</scope>
    <source>
        <strain evidence="2 3">228</strain>
    </source>
</reference>
<dbReference type="NCBIfam" id="TIGR04045">
    <property type="entry name" value="MSMEG_0567_GNAT"/>
    <property type="match status" value="1"/>
</dbReference>
<evidence type="ECO:0000313" key="2">
    <source>
        <dbReference type="EMBL" id="PPC73942.1"/>
    </source>
</evidence>
<dbReference type="Proteomes" id="UP000238196">
    <property type="component" value="Unassembled WGS sequence"/>
</dbReference>
<dbReference type="Gene3D" id="3.40.630.30">
    <property type="match status" value="1"/>
</dbReference>
<comment type="caution">
    <text evidence="2">The sequence shown here is derived from an EMBL/GenBank/DDBJ whole genome shotgun (WGS) entry which is preliminary data.</text>
</comment>
<sequence length="221" mass="24625">MSRSLQTLPESARGARHRYSDYTVKWVTLPWEAEQAYQLRRRVFCDEQGLFDGDDLDVIDASAQLLVALGGYGGWHEQVVGTVRIHEERSADRPGVWWGSRLAVDPAFRAQGQLGSTLIRLAVSSAHALGCQQFFAHVQKQNEGLFQRLHWQTLQPLLIRGREHVFMQADLSCYPPCSEPASGFVLRGRQPVTPAQLAPLLSGELSANEVMVNKVMTGSVL</sequence>
<accession>A0A2S5KGN7</accession>